<feature type="region of interest" description="Disordered" evidence="1">
    <location>
        <begin position="66"/>
        <end position="111"/>
    </location>
</feature>
<feature type="compositionally biased region" description="Low complexity" evidence="1">
    <location>
        <begin position="521"/>
        <end position="539"/>
    </location>
</feature>
<feature type="compositionally biased region" description="Low complexity" evidence="1">
    <location>
        <begin position="572"/>
        <end position="596"/>
    </location>
</feature>
<proteinExistence type="predicted"/>
<name>A0ABQ5KKH5_9EUKA</name>
<feature type="compositionally biased region" description="Basic and acidic residues" evidence="1">
    <location>
        <begin position="81"/>
        <end position="93"/>
    </location>
</feature>
<feature type="region of interest" description="Disordered" evidence="1">
    <location>
        <begin position="239"/>
        <end position="301"/>
    </location>
</feature>
<feature type="region of interest" description="Disordered" evidence="1">
    <location>
        <begin position="465"/>
        <end position="543"/>
    </location>
</feature>
<feature type="region of interest" description="Disordered" evidence="1">
    <location>
        <begin position="342"/>
        <end position="364"/>
    </location>
</feature>
<organism evidence="2 3">
    <name type="scientific">Aduncisulcus paluster</name>
    <dbReference type="NCBI Taxonomy" id="2918883"/>
    <lineage>
        <taxon>Eukaryota</taxon>
        <taxon>Metamonada</taxon>
        <taxon>Carpediemonas-like organisms</taxon>
        <taxon>Aduncisulcus</taxon>
    </lineage>
</organism>
<feature type="compositionally biased region" description="Polar residues" evidence="1">
    <location>
        <begin position="239"/>
        <end position="252"/>
    </location>
</feature>
<dbReference type="EMBL" id="BQXS01009989">
    <property type="protein sequence ID" value="GKT32446.1"/>
    <property type="molecule type" value="Genomic_DNA"/>
</dbReference>
<sequence length="691" mass="77355">MNSTFLQAHRFPYRCETLRQVATELKKHYFIVKADDASDENPYSLIIGFLSEEDIRTMWRAVAKRDEDGWGSGGRKGARYQRSDHVRARDLHPYGESSTTPHSMPPVTQGLSPLEEINPLRPMVDDFSTSRVIPGTFNPALGTFQPSFHPGLPQSAFRYTSRFGRYPLHEQTYPDSSFFSMPVQRPPGSTDGTPSSYCTVFDGSQFTQYQHSMSQSHQIPPHASSQMRSINPRVSSFTVDSMVQSHPSASSSDRPHHHPTPFFESPIDIEPHGSYSQHDHRHNQPSSQYDRASDSSQGFDLHPEQEYSRYHHSSYPYYPHMSESSSTGHIIASGYHQYSRKEMERFRGQGSETSAHISTAPPSIQPLIPLRHPHHHHSYPLLQETQSLPAGYSRKEMERFRGQGSETSAHISTAPPSIQPLIPLRHPHHHHSYPLLQETQSLPAGVPQYGYSSGFDQRLFQTTERKSQEYTHSHDLLRSSSSSSSTHHKSQPGPSRVTPPRESHSSEHSDIQARLPPFEFHSSSHSSHGTSSSTSSQGSVGPYSIQENTAIPILSRVAHVLKEEDEQHQHQRQQQSITSSDSSYSSLFSTARSSTSYQSDHRSGRISTIAPSSAEVSARSGQQQPPDQHDRLPMISTIFPLDPSDDLAIEDIHADLCSITVPSSHPEEGAKNISINRSGMERRGDGDGVDK</sequence>
<feature type="region of interest" description="Disordered" evidence="1">
    <location>
        <begin position="660"/>
        <end position="691"/>
    </location>
</feature>
<feature type="compositionally biased region" description="Polar residues" evidence="1">
    <location>
        <begin position="605"/>
        <end position="626"/>
    </location>
</feature>
<protein>
    <submittedName>
        <fullName evidence="2">Uncharacterized protein</fullName>
    </submittedName>
</protein>
<accession>A0ABQ5KKH5</accession>
<gene>
    <name evidence="2" type="ORF">ADUPG1_006606</name>
</gene>
<feature type="compositionally biased region" description="Basic and acidic residues" evidence="1">
    <location>
        <begin position="465"/>
        <end position="477"/>
    </location>
</feature>
<feature type="compositionally biased region" description="Polar residues" evidence="1">
    <location>
        <begin position="350"/>
        <end position="362"/>
    </location>
</feature>
<dbReference type="Proteomes" id="UP001057375">
    <property type="component" value="Unassembled WGS sequence"/>
</dbReference>
<evidence type="ECO:0000313" key="2">
    <source>
        <dbReference type="EMBL" id="GKT32446.1"/>
    </source>
</evidence>
<feature type="compositionally biased region" description="Polar residues" evidence="1">
    <location>
        <begin position="284"/>
        <end position="298"/>
    </location>
</feature>
<comment type="caution">
    <text evidence="2">The sequence shown here is derived from an EMBL/GenBank/DDBJ whole genome shotgun (WGS) entry which is preliminary data.</text>
</comment>
<feature type="compositionally biased region" description="Polar residues" evidence="1">
    <location>
        <begin position="404"/>
        <end position="416"/>
    </location>
</feature>
<feature type="region of interest" description="Disordered" evidence="1">
    <location>
        <begin position="398"/>
        <end position="429"/>
    </location>
</feature>
<reference evidence="2" key="1">
    <citation type="submission" date="2022-03" db="EMBL/GenBank/DDBJ databases">
        <title>Draft genome sequence of Aduncisulcus paluster, a free-living microaerophilic Fornicata.</title>
        <authorList>
            <person name="Yuyama I."/>
            <person name="Kume K."/>
            <person name="Tamura T."/>
            <person name="Inagaki Y."/>
            <person name="Hashimoto T."/>
        </authorList>
    </citation>
    <scope>NUCLEOTIDE SEQUENCE</scope>
    <source>
        <strain evidence="2">NY0171</strain>
    </source>
</reference>
<evidence type="ECO:0000256" key="1">
    <source>
        <dbReference type="SAM" id="MobiDB-lite"/>
    </source>
</evidence>
<feature type="compositionally biased region" description="Basic and acidic residues" evidence="1">
    <location>
        <begin position="499"/>
        <end position="511"/>
    </location>
</feature>
<evidence type="ECO:0000313" key="3">
    <source>
        <dbReference type="Proteomes" id="UP001057375"/>
    </source>
</evidence>
<feature type="region of interest" description="Disordered" evidence="1">
    <location>
        <begin position="563"/>
        <end position="632"/>
    </location>
</feature>
<feature type="compositionally biased region" description="Basic and acidic residues" evidence="1">
    <location>
        <begin position="679"/>
        <end position="691"/>
    </location>
</feature>
<keyword evidence="3" id="KW-1185">Reference proteome</keyword>